<reference evidence="1" key="1">
    <citation type="submission" date="2014-11" db="EMBL/GenBank/DDBJ databases">
        <authorList>
            <person name="Amaro Gonzalez C."/>
        </authorList>
    </citation>
    <scope>NUCLEOTIDE SEQUENCE</scope>
</reference>
<reference evidence="1" key="2">
    <citation type="journal article" date="2015" name="Fish Shellfish Immunol.">
        <title>Early steps in the European eel (Anguilla anguilla)-Vibrio vulnificus interaction in the gills: Role of the RtxA13 toxin.</title>
        <authorList>
            <person name="Callol A."/>
            <person name="Pajuelo D."/>
            <person name="Ebbesson L."/>
            <person name="Teles M."/>
            <person name="MacKenzie S."/>
            <person name="Amaro C."/>
        </authorList>
    </citation>
    <scope>NUCLEOTIDE SEQUENCE</scope>
</reference>
<name>A0A0E9R2E5_ANGAN</name>
<dbReference type="EMBL" id="GBXM01086064">
    <property type="protein sequence ID" value="JAH22513.1"/>
    <property type="molecule type" value="Transcribed_RNA"/>
</dbReference>
<evidence type="ECO:0000313" key="1">
    <source>
        <dbReference type="EMBL" id="JAH22513.1"/>
    </source>
</evidence>
<sequence length="38" mass="4002">MLKARGGGVKPSALLCSCLLVGFKDKRPISIDVTSLNI</sequence>
<accession>A0A0E9R2E5</accession>
<dbReference type="AlphaFoldDB" id="A0A0E9R2E5"/>
<organism evidence="1">
    <name type="scientific">Anguilla anguilla</name>
    <name type="common">European freshwater eel</name>
    <name type="synonym">Muraena anguilla</name>
    <dbReference type="NCBI Taxonomy" id="7936"/>
    <lineage>
        <taxon>Eukaryota</taxon>
        <taxon>Metazoa</taxon>
        <taxon>Chordata</taxon>
        <taxon>Craniata</taxon>
        <taxon>Vertebrata</taxon>
        <taxon>Euteleostomi</taxon>
        <taxon>Actinopterygii</taxon>
        <taxon>Neopterygii</taxon>
        <taxon>Teleostei</taxon>
        <taxon>Anguilliformes</taxon>
        <taxon>Anguillidae</taxon>
        <taxon>Anguilla</taxon>
    </lineage>
</organism>
<protein>
    <submittedName>
        <fullName evidence="1">Uncharacterized protein</fullName>
    </submittedName>
</protein>
<proteinExistence type="predicted"/>